<reference evidence="1 2" key="1">
    <citation type="submission" date="2020-04" db="EMBL/GenBank/DDBJ databases">
        <authorList>
            <person name="Laetsch R D."/>
            <person name="Stevens L."/>
            <person name="Kumar S."/>
            <person name="Blaxter L. M."/>
        </authorList>
    </citation>
    <scope>NUCLEOTIDE SEQUENCE [LARGE SCALE GENOMIC DNA]</scope>
</reference>
<comment type="caution">
    <text evidence="1">The sequence shown here is derived from an EMBL/GenBank/DDBJ whole genome shotgun (WGS) entry which is preliminary data.</text>
</comment>
<gene>
    <name evidence="1" type="ORF">CBOVIS_LOCUS4557</name>
</gene>
<dbReference type="EMBL" id="CADEPM010000003">
    <property type="protein sequence ID" value="CAB3401870.1"/>
    <property type="molecule type" value="Genomic_DNA"/>
</dbReference>
<sequence>MTSFIIVRDVAIRVAMCVAATLGGATDNEAGIVVSAGQEPAGAKLIGQRVGARAFVKGGKSGFVNLKQKRLFEGPEQTDERSGGTTLARAVQCDVWKIAVKLEPVYGAFCGASQITEPVNRIDGSFANGIVLYSSETMLVSGEVQRYDTGTSHP</sequence>
<organism evidence="1 2">
    <name type="scientific">Caenorhabditis bovis</name>
    <dbReference type="NCBI Taxonomy" id="2654633"/>
    <lineage>
        <taxon>Eukaryota</taxon>
        <taxon>Metazoa</taxon>
        <taxon>Ecdysozoa</taxon>
        <taxon>Nematoda</taxon>
        <taxon>Chromadorea</taxon>
        <taxon>Rhabditida</taxon>
        <taxon>Rhabditina</taxon>
        <taxon>Rhabditomorpha</taxon>
        <taxon>Rhabditoidea</taxon>
        <taxon>Rhabditidae</taxon>
        <taxon>Peloderinae</taxon>
        <taxon>Caenorhabditis</taxon>
    </lineage>
</organism>
<dbReference type="AlphaFoldDB" id="A0A8S1EIV5"/>
<evidence type="ECO:0000313" key="1">
    <source>
        <dbReference type="EMBL" id="CAB3401870.1"/>
    </source>
</evidence>
<name>A0A8S1EIV5_9PELO</name>
<protein>
    <submittedName>
        <fullName evidence="1">Uncharacterized protein</fullName>
    </submittedName>
</protein>
<evidence type="ECO:0000313" key="2">
    <source>
        <dbReference type="Proteomes" id="UP000494206"/>
    </source>
</evidence>
<proteinExistence type="predicted"/>
<keyword evidence="2" id="KW-1185">Reference proteome</keyword>
<dbReference type="Proteomes" id="UP000494206">
    <property type="component" value="Unassembled WGS sequence"/>
</dbReference>
<accession>A0A8S1EIV5</accession>